<dbReference type="InterPro" id="IPR008979">
    <property type="entry name" value="Galactose-bd-like_sf"/>
</dbReference>
<feature type="region of interest" description="Disordered" evidence="1">
    <location>
        <begin position="1"/>
        <end position="20"/>
    </location>
</feature>
<feature type="non-terminal residue" evidence="3">
    <location>
        <position position="1"/>
    </location>
</feature>
<reference evidence="5" key="1">
    <citation type="submission" date="2012-12" db="EMBL/GenBank/DDBJ databases">
        <authorList>
            <person name="Hellsten U."/>
            <person name="Grimwood J."/>
            <person name="Chapman J.A."/>
            <person name="Shapiro H."/>
            <person name="Aerts A."/>
            <person name="Otillar R.P."/>
            <person name="Terry A.Y."/>
            <person name="Boore J.L."/>
            <person name="Simakov O."/>
            <person name="Marletaz F."/>
            <person name="Cho S.-J."/>
            <person name="Edsinger-Gonzales E."/>
            <person name="Havlak P."/>
            <person name="Kuo D.-H."/>
            <person name="Larsson T."/>
            <person name="Lv J."/>
            <person name="Arendt D."/>
            <person name="Savage R."/>
            <person name="Osoegawa K."/>
            <person name="de Jong P."/>
            <person name="Lindberg D.R."/>
            <person name="Seaver E.C."/>
            <person name="Weisblat D.A."/>
            <person name="Putnam N.H."/>
            <person name="Grigoriev I.V."/>
            <person name="Rokhsar D.S."/>
        </authorList>
    </citation>
    <scope>NUCLEOTIDE SEQUENCE</scope>
    <source>
        <strain evidence="5">I ESC-2004</strain>
    </source>
</reference>
<dbReference type="SMART" id="SM00231">
    <property type="entry name" value="FA58C"/>
    <property type="match status" value="1"/>
</dbReference>
<dbReference type="Proteomes" id="UP000014760">
    <property type="component" value="Unassembled WGS sequence"/>
</dbReference>
<dbReference type="HOGENOM" id="CLU_030066_1_2_1"/>
<dbReference type="FunFam" id="2.60.120.260:FF:000016">
    <property type="entry name" value="Contactin-associated protein-like 4 isoform 1"/>
    <property type="match status" value="1"/>
</dbReference>
<evidence type="ECO:0000313" key="5">
    <source>
        <dbReference type="Proteomes" id="UP000014760"/>
    </source>
</evidence>
<sequence>VPDARMTSSSQWDSYHGPERARINTTKEGEFVGAWVPDSWNSTQWIQVEFDALMNVQKVQTKGRDDFPQWTESYMLLFSEDGEQWEAYEEVYGTAKLFEGNVDSSHVRKGYLARGFTARAVRLHPTAWNNAIGVRWEILGCPGNQVIA</sequence>
<dbReference type="InterPro" id="IPR000421">
    <property type="entry name" value="FA58C"/>
</dbReference>
<dbReference type="EMBL" id="KB312283">
    <property type="protein sequence ID" value="ELT87524.1"/>
    <property type="molecule type" value="Genomic_DNA"/>
</dbReference>
<dbReference type="EMBL" id="AMQN01015846">
    <property type="status" value="NOT_ANNOTATED_CDS"/>
    <property type="molecule type" value="Genomic_DNA"/>
</dbReference>
<gene>
    <name evidence="3" type="ORF">CAPTEDRAFT_92663</name>
</gene>
<feature type="compositionally biased region" description="Polar residues" evidence="1">
    <location>
        <begin position="1"/>
        <end position="13"/>
    </location>
</feature>
<dbReference type="AlphaFoldDB" id="R7T952"/>
<dbReference type="STRING" id="283909.R7T952"/>
<proteinExistence type="predicted"/>
<evidence type="ECO:0000259" key="2">
    <source>
        <dbReference type="PROSITE" id="PS50022"/>
    </source>
</evidence>
<dbReference type="PANTHER" id="PTHR24543:SF325">
    <property type="entry name" value="F5_8 TYPE C DOMAIN-CONTAINING PROTEIN"/>
    <property type="match status" value="1"/>
</dbReference>
<evidence type="ECO:0000256" key="1">
    <source>
        <dbReference type="SAM" id="MobiDB-lite"/>
    </source>
</evidence>
<dbReference type="OMA" id="WIAMHRT"/>
<dbReference type="Pfam" id="PF00754">
    <property type="entry name" value="F5_F8_type_C"/>
    <property type="match status" value="1"/>
</dbReference>
<dbReference type="PROSITE" id="PS01285">
    <property type="entry name" value="FA58C_1"/>
    <property type="match status" value="1"/>
</dbReference>
<dbReference type="CDD" id="cd00057">
    <property type="entry name" value="FA58C"/>
    <property type="match status" value="1"/>
</dbReference>
<protein>
    <recommendedName>
        <fullName evidence="2">F5/8 type C domain-containing protein</fullName>
    </recommendedName>
</protein>
<organism evidence="3">
    <name type="scientific">Capitella teleta</name>
    <name type="common">Polychaete worm</name>
    <dbReference type="NCBI Taxonomy" id="283909"/>
    <lineage>
        <taxon>Eukaryota</taxon>
        <taxon>Metazoa</taxon>
        <taxon>Spiralia</taxon>
        <taxon>Lophotrochozoa</taxon>
        <taxon>Annelida</taxon>
        <taxon>Polychaeta</taxon>
        <taxon>Sedentaria</taxon>
        <taxon>Scolecida</taxon>
        <taxon>Capitellidae</taxon>
        <taxon>Capitella</taxon>
    </lineage>
</organism>
<dbReference type="EnsemblMetazoa" id="CapteT92663">
    <property type="protein sequence ID" value="CapteP92663"/>
    <property type="gene ID" value="CapteG92663"/>
</dbReference>
<evidence type="ECO:0000313" key="4">
    <source>
        <dbReference type="EnsemblMetazoa" id="CapteP92663"/>
    </source>
</evidence>
<dbReference type="SUPFAM" id="SSF49785">
    <property type="entry name" value="Galactose-binding domain-like"/>
    <property type="match status" value="1"/>
</dbReference>
<dbReference type="OrthoDB" id="6129089at2759"/>
<accession>R7T952</accession>
<dbReference type="Gene3D" id="2.60.120.260">
    <property type="entry name" value="Galactose-binding domain-like"/>
    <property type="match status" value="1"/>
</dbReference>
<dbReference type="PANTHER" id="PTHR24543">
    <property type="entry name" value="MULTICOPPER OXIDASE-RELATED"/>
    <property type="match status" value="1"/>
</dbReference>
<keyword evidence="5" id="KW-1185">Reference proteome</keyword>
<evidence type="ECO:0000313" key="3">
    <source>
        <dbReference type="EMBL" id="ELT87524.1"/>
    </source>
</evidence>
<dbReference type="PROSITE" id="PS50022">
    <property type="entry name" value="FA58C_3"/>
    <property type="match status" value="1"/>
</dbReference>
<reference evidence="3 5" key="2">
    <citation type="journal article" date="2013" name="Nature">
        <title>Insights into bilaterian evolution from three spiralian genomes.</title>
        <authorList>
            <person name="Simakov O."/>
            <person name="Marletaz F."/>
            <person name="Cho S.J."/>
            <person name="Edsinger-Gonzales E."/>
            <person name="Havlak P."/>
            <person name="Hellsten U."/>
            <person name="Kuo D.H."/>
            <person name="Larsson T."/>
            <person name="Lv J."/>
            <person name="Arendt D."/>
            <person name="Savage R."/>
            <person name="Osoegawa K."/>
            <person name="de Jong P."/>
            <person name="Grimwood J."/>
            <person name="Chapman J.A."/>
            <person name="Shapiro H."/>
            <person name="Aerts A."/>
            <person name="Otillar R.P."/>
            <person name="Terry A.Y."/>
            <person name="Boore J.L."/>
            <person name="Grigoriev I.V."/>
            <person name="Lindberg D.R."/>
            <person name="Seaver E.C."/>
            <person name="Weisblat D.A."/>
            <person name="Putnam N.H."/>
            <person name="Rokhsar D.S."/>
        </authorList>
    </citation>
    <scope>NUCLEOTIDE SEQUENCE</scope>
    <source>
        <strain evidence="3 5">I ESC-2004</strain>
    </source>
</reference>
<feature type="domain" description="F5/8 type C" evidence="2">
    <location>
        <begin position="1"/>
        <end position="141"/>
    </location>
</feature>
<reference evidence="4" key="3">
    <citation type="submission" date="2015-06" db="UniProtKB">
        <authorList>
            <consortium name="EnsemblMetazoa"/>
        </authorList>
    </citation>
    <scope>IDENTIFICATION</scope>
</reference>
<name>R7T952_CAPTE</name>